<name>A0ABD3MJI7_9STRA</name>
<keyword evidence="5" id="KW-0067">ATP-binding</keyword>
<dbReference type="Gene3D" id="1.10.8.60">
    <property type="match status" value="1"/>
</dbReference>
<dbReference type="InterPro" id="IPR027417">
    <property type="entry name" value="P-loop_NTPase"/>
</dbReference>
<evidence type="ECO:0000256" key="7">
    <source>
        <dbReference type="ARBA" id="ARBA00023136"/>
    </source>
</evidence>
<evidence type="ECO:0000256" key="3">
    <source>
        <dbReference type="ARBA" id="ARBA00022741"/>
    </source>
</evidence>
<evidence type="ECO:0000256" key="4">
    <source>
        <dbReference type="ARBA" id="ARBA00022801"/>
    </source>
</evidence>
<dbReference type="SUPFAM" id="SSF52540">
    <property type="entry name" value="P-loop containing nucleoside triphosphate hydrolases"/>
    <property type="match status" value="2"/>
</dbReference>
<dbReference type="InterPro" id="IPR029067">
    <property type="entry name" value="CDC48_domain_2-like_sf"/>
</dbReference>
<accession>A0ABD3MJI7</accession>
<reference evidence="12 13" key="1">
    <citation type="submission" date="2024-10" db="EMBL/GenBank/DDBJ databases">
        <title>Updated reference genomes for cyclostephanoid diatoms.</title>
        <authorList>
            <person name="Roberts W.R."/>
            <person name="Alverson A.J."/>
        </authorList>
    </citation>
    <scope>NUCLEOTIDE SEQUENCE [LARGE SCALE GENOMIC DNA]</scope>
    <source>
        <strain evidence="12 13">AJA232-27</strain>
    </source>
</reference>
<feature type="compositionally biased region" description="Acidic residues" evidence="10">
    <location>
        <begin position="233"/>
        <end position="244"/>
    </location>
</feature>
<dbReference type="InterPro" id="IPR050168">
    <property type="entry name" value="AAA_ATPase_domain"/>
</dbReference>
<organism evidence="12 13">
    <name type="scientific">Discostella pseudostelligera</name>
    <dbReference type="NCBI Taxonomy" id="259834"/>
    <lineage>
        <taxon>Eukaryota</taxon>
        <taxon>Sar</taxon>
        <taxon>Stramenopiles</taxon>
        <taxon>Ochrophyta</taxon>
        <taxon>Bacillariophyta</taxon>
        <taxon>Coscinodiscophyceae</taxon>
        <taxon>Thalassiosirophycidae</taxon>
        <taxon>Stephanodiscales</taxon>
        <taxon>Stephanodiscaceae</taxon>
        <taxon>Discostella</taxon>
    </lineage>
</organism>
<comment type="similarity">
    <text evidence="2">Belongs to the AAA ATPase family.</text>
</comment>
<comment type="subcellular location">
    <subcellularLocation>
        <location evidence="1">Membrane</location>
    </subcellularLocation>
</comment>
<dbReference type="InterPro" id="IPR003960">
    <property type="entry name" value="ATPase_AAA_CS"/>
</dbReference>
<dbReference type="InterPro" id="IPR015342">
    <property type="entry name" value="PEX1-N_C-lobe"/>
</dbReference>
<comment type="caution">
    <text evidence="12">The sequence shown here is derived from an EMBL/GenBank/DDBJ whole genome shotgun (WGS) entry which is preliminary data.</text>
</comment>
<evidence type="ECO:0000256" key="2">
    <source>
        <dbReference type="ARBA" id="ARBA00006914"/>
    </source>
</evidence>
<dbReference type="CDD" id="cd00009">
    <property type="entry name" value="AAA"/>
    <property type="match status" value="1"/>
</dbReference>
<feature type="domain" description="AAA+ ATPase" evidence="11">
    <location>
        <begin position="949"/>
        <end position="1088"/>
    </location>
</feature>
<dbReference type="AlphaFoldDB" id="A0ABD3MJI7"/>
<dbReference type="GO" id="GO:0005524">
    <property type="term" value="F:ATP binding"/>
    <property type="evidence" value="ECO:0007669"/>
    <property type="project" value="UniProtKB-KW"/>
</dbReference>
<dbReference type="GO" id="GO:0016020">
    <property type="term" value="C:membrane"/>
    <property type="evidence" value="ECO:0007669"/>
    <property type="project" value="UniProtKB-SubCell"/>
</dbReference>
<evidence type="ECO:0000256" key="1">
    <source>
        <dbReference type="ARBA" id="ARBA00004370"/>
    </source>
</evidence>
<keyword evidence="13" id="KW-1185">Reference proteome</keyword>
<evidence type="ECO:0000256" key="8">
    <source>
        <dbReference type="ARBA" id="ARBA00032509"/>
    </source>
</evidence>
<keyword evidence="4" id="KW-0378">Hydrolase</keyword>
<feature type="domain" description="AAA+ ATPase" evidence="11">
    <location>
        <begin position="647"/>
        <end position="813"/>
    </location>
</feature>
<gene>
    <name evidence="12" type="ORF">ACHAWU_001133</name>
</gene>
<dbReference type="InterPro" id="IPR003593">
    <property type="entry name" value="AAA+_ATPase"/>
</dbReference>
<proteinExistence type="inferred from homology"/>
<dbReference type="Pfam" id="PF09262">
    <property type="entry name" value="PEX-1N"/>
    <property type="match status" value="1"/>
</dbReference>
<sequence>MAMDAAASCYPRLTLIATPRPSERDRQNLFVRLAPQTAWRLASSSNNSSSTTSDDYMNGGDKAVHDVDFLPLEIVIFPKGAQNLDQLDCAGGGITIYASYNGGSPSAVGVGSRNYENIIELPLDLHPALQSAFNSTSEPIFASVRVLTNVPIAERVTFEPLSVSDWEMIEMESTLLEDGGLLNQITVVSPNQVFPLNFGRNFASVESSAWIKVVDDDNHTTDDCDSSFSSSDSDIDAPPDQTDDDNIHASAVGNNNHRCVRLMAETEVVVIPKPRSRIDVPNDIKASMPPSMEEPAFRPSAPLRVQFNLPDMNIQETSLLDEAIISLPNPPLGYVFVHPSTLTRLPGYQQCIATQYQNVQPKSADEEYPQLVVTVRRVRGPFSNYSRPDAGQDHRTGVDVVVAIVHASNDTREGHIGINSLLRYQLGVSPLSSYVTIKLWSESQIMDSIASARVAEGKRIKITKASITAPPAFPDGLPNTDTLSLTCKQCKIANCDSLSVIPSKINAMGTDPVFSSGSILSSEFLRGLDPGWRKCSDMFMLSIQPTSDTPDDSIIKSEASRTFSHRLAPIITSNHLRELLRYETIETDKTIKVKLADAHRYSSMLPTPDRPTVGFISAIQSVLRSARQIIHRPKFSSRNLFASHLTINNAIMITGEVGSGKTHLAITASSQLAVSEQFATVYLDCKKLQATSTSIKQILEDIQKSFHDALHMQPSVLVLDDLDALIPKVEFSDGEGDGSIHHHILNPALVTQVKVTVDQLLLQSKYCSASSRGQSTQLDGIVLVCTCRDKDSISTRYQESGIFHSLVEVPSLNATQRAQFVHNDLVGHALFTNKKMPHVISRLGKDTDGFRPKDLRIVATRIMHLDYLRNLHCHQEEAQSSLEMLESDIASIIESYSPLSQQLVDIDHNTSSLDWDSIGGLFKAKQSLFDIIIHPMKFKSVYDNAPMTLPTGILLYGGPGNGKSFIVPLLAKMSKLTLITCHGPELLDRYIGASEAKVRQLFARASAAAPSMIFFDEFDSLAPQRGSDHTGVTDRVVNQLLTLLDGAERSKDANYIFVVAATSRPDKIDKALLRPGRLEKHVYVGYPESTTEWNSLFSSLLKARNVDDEVSCLLQSGDLHSTFCKDFGHAKDFSAADMKAVLDTAHLLSVHEILDTSSRDAGVHPILRKCHILEAFKRTRTSLLPTDRRVLQSIYASFGDLDVKQDTSTRNMKDHRLKTSLR</sequence>
<dbReference type="Pfam" id="PF00004">
    <property type="entry name" value="AAA"/>
    <property type="match status" value="2"/>
</dbReference>
<evidence type="ECO:0000313" key="13">
    <source>
        <dbReference type="Proteomes" id="UP001530293"/>
    </source>
</evidence>
<evidence type="ECO:0000256" key="6">
    <source>
        <dbReference type="ARBA" id="ARBA00023054"/>
    </source>
</evidence>
<evidence type="ECO:0000256" key="9">
    <source>
        <dbReference type="ARBA" id="ARBA00034532"/>
    </source>
</evidence>
<dbReference type="InterPro" id="IPR003959">
    <property type="entry name" value="ATPase_AAA_core"/>
</dbReference>
<dbReference type="GO" id="GO:0016787">
    <property type="term" value="F:hydrolase activity"/>
    <property type="evidence" value="ECO:0007669"/>
    <property type="project" value="UniProtKB-KW"/>
</dbReference>
<dbReference type="PANTHER" id="PTHR23077:SF12">
    <property type="entry name" value="PEROXISOMAL ATPASE PEX1"/>
    <property type="match status" value="1"/>
</dbReference>
<evidence type="ECO:0000259" key="11">
    <source>
        <dbReference type="SMART" id="SM00382"/>
    </source>
</evidence>
<dbReference type="SMART" id="SM00382">
    <property type="entry name" value="AAA"/>
    <property type="match status" value="2"/>
</dbReference>
<evidence type="ECO:0000313" key="12">
    <source>
        <dbReference type="EMBL" id="KAL3762986.1"/>
    </source>
</evidence>
<dbReference type="Gene3D" id="3.40.50.300">
    <property type="entry name" value="P-loop containing nucleotide triphosphate hydrolases"/>
    <property type="match status" value="2"/>
</dbReference>
<dbReference type="Proteomes" id="UP001530293">
    <property type="component" value="Unassembled WGS sequence"/>
</dbReference>
<dbReference type="PROSITE" id="PS00674">
    <property type="entry name" value="AAA"/>
    <property type="match status" value="1"/>
</dbReference>
<dbReference type="FunFam" id="3.40.50.300:FF:001025">
    <property type="entry name" value="ATPase family, AAA domain-containing 2B"/>
    <property type="match status" value="1"/>
</dbReference>
<feature type="region of interest" description="Disordered" evidence="10">
    <location>
        <begin position="221"/>
        <end position="247"/>
    </location>
</feature>
<keyword evidence="7" id="KW-0472">Membrane</keyword>
<keyword evidence="3" id="KW-0547">Nucleotide-binding</keyword>
<evidence type="ECO:0000256" key="10">
    <source>
        <dbReference type="SAM" id="MobiDB-lite"/>
    </source>
</evidence>
<dbReference type="PANTHER" id="PTHR23077">
    <property type="entry name" value="AAA-FAMILY ATPASE"/>
    <property type="match status" value="1"/>
</dbReference>
<protein>
    <recommendedName>
        <fullName evidence="9">Peroxisomal ATPase PEX1</fullName>
    </recommendedName>
    <alternativeName>
        <fullName evidence="8">Peroxin-1</fullName>
    </alternativeName>
</protein>
<evidence type="ECO:0000256" key="5">
    <source>
        <dbReference type="ARBA" id="ARBA00022840"/>
    </source>
</evidence>
<keyword evidence="6" id="KW-0175">Coiled coil</keyword>
<dbReference type="SUPFAM" id="SSF54585">
    <property type="entry name" value="Cdc48 domain 2-like"/>
    <property type="match status" value="1"/>
</dbReference>
<dbReference type="Gene3D" id="3.10.330.10">
    <property type="match status" value="1"/>
</dbReference>
<dbReference type="EMBL" id="JALLBG020000130">
    <property type="protein sequence ID" value="KAL3762986.1"/>
    <property type="molecule type" value="Genomic_DNA"/>
</dbReference>